<dbReference type="InterPro" id="IPR039161">
    <property type="entry name" value="C19orf47-like"/>
</dbReference>
<gene>
    <name evidence="3" type="ORF">CBOVIS_LOCUS452</name>
</gene>
<keyword evidence="4" id="KW-1185">Reference proteome</keyword>
<reference evidence="3 4" key="1">
    <citation type="submission" date="2020-04" db="EMBL/GenBank/DDBJ databases">
        <authorList>
            <person name="Laetsch R D."/>
            <person name="Stevens L."/>
            <person name="Kumar S."/>
            <person name="Blaxter L. M."/>
        </authorList>
    </citation>
    <scope>NUCLEOTIDE SEQUENCE [LARGE SCALE GENOMIC DNA]</scope>
</reference>
<accession>A0A8S1E9D5</accession>
<evidence type="ECO:0000256" key="1">
    <source>
        <dbReference type="SAM" id="MobiDB-lite"/>
    </source>
</evidence>
<dbReference type="EMBL" id="CADEPM010000001">
    <property type="protein sequence ID" value="CAB3396970.1"/>
    <property type="molecule type" value="Genomic_DNA"/>
</dbReference>
<dbReference type="AlphaFoldDB" id="A0A8S1E9D5"/>
<feature type="compositionally biased region" description="Low complexity" evidence="1">
    <location>
        <begin position="141"/>
        <end position="157"/>
    </location>
</feature>
<comment type="caution">
    <text evidence="3">The sequence shown here is derived from an EMBL/GenBank/DDBJ whole genome shotgun (WGS) entry which is preliminary data.</text>
</comment>
<dbReference type="GO" id="GO:0005634">
    <property type="term" value="C:nucleus"/>
    <property type="evidence" value="ECO:0007669"/>
    <property type="project" value="TreeGrafter"/>
</dbReference>
<feature type="domain" description="SAM" evidence="2">
    <location>
        <begin position="1"/>
        <end position="67"/>
    </location>
</feature>
<feature type="region of interest" description="Disordered" evidence="1">
    <location>
        <begin position="136"/>
        <end position="158"/>
    </location>
</feature>
<protein>
    <recommendedName>
        <fullName evidence="2">SAM domain-containing protein</fullName>
    </recommendedName>
</protein>
<dbReference type="Pfam" id="PF18017">
    <property type="entry name" value="SAM_4"/>
    <property type="match status" value="1"/>
</dbReference>
<evidence type="ECO:0000313" key="3">
    <source>
        <dbReference type="EMBL" id="CAB3396970.1"/>
    </source>
</evidence>
<dbReference type="PANTHER" id="PTHR21359:SF1">
    <property type="entry name" value="DUF5577 DOMAIN-CONTAINING PROTEIN"/>
    <property type="match status" value="1"/>
</dbReference>
<dbReference type="Proteomes" id="UP000494206">
    <property type="component" value="Unassembled WGS sequence"/>
</dbReference>
<proteinExistence type="predicted"/>
<dbReference type="SUPFAM" id="SSF47769">
    <property type="entry name" value="SAM/Pointed domain"/>
    <property type="match status" value="1"/>
</dbReference>
<dbReference type="Gene3D" id="1.10.150.50">
    <property type="entry name" value="Transcription Factor, Ets-1"/>
    <property type="match status" value="1"/>
</dbReference>
<sequence length="348" mass="39209">MEAWAQFFRRAGIPNDLSVKYAKSFQQNRITKEMLPDLDKSTLVELGVTAIGDQISILKRIKAASNAITKDEQEEETLEDIPKKPKAKITAPGESSSYGSELRRGKPPPDRHEIYHVKMPLGLTPRSQQILEKAKQMRSQGMTVRGTTGVRQGGRSVSPVDKTSLAARLSKKETSGSVAEVSSSTDKLLRRLKIQGKHDDKTNKIQKISTSGIQKKTIRNNSSLATVKIHVKPQVKSFHKNKIIVKTAKKSVHDRIQIRTDEDDIYDEEMIVDDDDGDDVVLDYEDEEMYDDYNDDETLEVPSSSGIRQRITYASSSNPRHRSVNSNRIATVIDESDSVFNRVSFHRR</sequence>
<dbReference type="PROSITE" id="PS50105">
    <property type="entry name" value="SAM_DOMAIN"/>
    <property type="match status" value="1"/>
</dbReference>
<evidence type="ECO:0000259" key="2">
    <source>
        <dbReference type="PROSITE" id="PS50105"/>
    </source>
</evidence>
<feature type="compositionally biased region" description="Basic and acidic residues" evidence="1">
    <location>
        <begin position="101"/>
        <end position="111"/>
    </location>
</feature>
<dbReference type="PANTHER" id="PTHR21359">
    <property type="entry name" value="DUF5577 DOMAIN-CONTAINING PROTEIN"/>
    <property type="match status" value="1"/>
</dbReference>
<dbReference type="OrthoDB" id="10067653at2759"/>
<name>A0A8S1E9D5_9PELO</name>
<organism evidence="3 4">
    <name type="scientific">Caenorhabditis bovis</name>
    <dbReference type="NCBI Taxonomy" id="2654633"/>
    <lineage>
        <taxon>Eukaryota</taxon>
        <taxon>Metazoa</taxon>
        <taxon>Ecdysozoa</taxon>
        <taxon>Nematoda</taxon>
        <taxon>Chromadorea</taxon>
        <taxon>Rhabditida</taxon>
        <taxon>Rhabditina</taxon>
        <taxon>Rhabditomorpha</taxon>
        <taxon>Rhabditoidea</taxon>
        <taxon>Rhabditidae</taxon>
        <taxon>Peloderinae</taxon>
        <taxon>Caenorhabditis</taxon>
    </lineage>
</organism>
<dbReference type="InterPro" id="IPR001660">
    <property type="entry name" value="SAM"/>
</dbReference>
<dbReference type="InterPro" id="IPR013761">
    <property type="entry name" value="SAM/pointed_sf"/>
</dbReference>
<feature type="region of interest" description="Disordered" evidence="1">
    <location>
        <begin position="68"/>
        <end position="111"/>
    </location>
</feature>
<evidence type="ECO:0000313" key="4">
    <source>
        <dbReference type="Proteomes" id="UP000494206"/>
    </source>
</evidence>